<name>K9DM07_9BURK</name>
<proteinExistence type="predicted"/>
<protein>
    <submittedName>
        <fullName evidence="1">Uncharacterized protein</fullName>
    </submittedName>
</protein>
<organism evidence="1 2">
    <name type="scientific">Massilia timonae CCUG 45783</name>
    <dbReference type="NCBI Taxonomy" id="883126"/>
    <lineage>
        <taxon>Bacteria</taxon>
        <taxon>Pseudomonadati</taxon>
        <taxon>Pseudomonadota</taxon>
        <taxon>Betaproteobacteria</taxon>
        <taxon>Burkholderiales</taxon>
        <taxon>Oxalobacteraceae</taxon>
        <taxon>Telluria group</taxon>
        <taxon>Massilia</taxon>
    </lineage>
</organism>
<keyword evidence="2" id="KW-1185">Reference proteome</keyword>
<evidence type="ECO:0000313" key="1">
    <source>
        <dbReference type="EMBL" id="EKU84286.1"/>
    </source>
</evidence>
<evidence type="ECO:0000313" key="2">
    <source>
        <dbReference type="Proteomes" id="UP000009874"/>
    </source>
</evidence>
<comment type="caution">
    <text evidence="1">The sequence shown here is derived from an EMBL/GenBank/DDBJ whole genome shotgun (WGS) entry which is preliminary data.</text>
</comment>
<dbReference type="AlphaFoldDB" id="K9DM07"/>
<accession>K9DM07</accession>
<dbReference type="HOGENOM" id="CLU_3382642_0_0_4"/>
<gene>
    <name evidence="1" type="ORF">HMPREF9710_00445</name>
</gene>
<sequence length="33" mass="3715">MDMGPVSLSEPAFCFYAQESVSSDAIVFYLWHS</sequence>
<dbReference type="EMBL" id="AGZI01000007">
    <property type="protein sequence ID" value="EKU84286.1"/>
    <property type="molecule type" value="Genomic_DNA"/>
</dbReference>
<dbReference type="Proteomes" id="UP000009874">
    <property type="component" value="Unassembled WGS sequence"/>
</dbReference>
<reference evidence="1 2" key="1">
    <citation type="submission" date="2012-09" db="EMBL/GenBank/DDBJ databases">
        <title>The Genome Sequence of Massilia timonae CCUG 45783.</title>
        <authorList>
            <consortium name="The Broad Institute Genome Sequencing Platform"/>
            <person name="Earl A."/>
            <person name="Ward D."/>
            <person name="Feldgarden M."/>
            <person name="Gevers D."/>
            <person name="Huys G."/>
            <person name="Walker B."/>
            <person name="Young S.K."/>
            <person name="Zeng Q."/>
            <person name="Gargeya S."/>
            <person name="Fitzgerald M."/>
            <person name="Haas B."/>
            <person name="Abouelleil A."/>
            <person name="Alvarado L."/>
            <person name="Arachchi H.M."/>
            <person name="Berlin A.M."/>
            <person name="Chapman S.B."/>
            <person name="Goldberg J."/>
            <person name="Griggs A."/>
            <person name="Gujja S."/>
            <person name="Hansen M."/>
            <person name="Howarth C."/>
            <person name="Imamovic A."/>
            <person name="Larimer J."/>
            <person name="McCowen C."/>
            <person name="Montmayeur A."/>
            <person name="Murphy C."/>
            <person name="Neiman D."/>
            <person name="Pearson M."/>
            <person name="Priest M."/>
            <person name="Roberts A."/>
            <person name="Saif S."/>
            <person name="Shea T."/>
            <person name="Sisk P."/>
            <person name="Sykes S."/>
            <person name="Wortman J."/>
            <person name="Nusbaum C."/>
            <person name="Birren B."/>
        </authorList>
    </citation>
    <scope>NUCLEOTIDE SEQUENCE [LARGE SCALE GENOMIC DNA]</scope>
    <source>
        <strain evidence="1 2">CCUG 45783</strain>
    </source>
</reference>